<comment type="caution">
    <text evidence="1">The sequence shown here is derived from an EMBL/GenBank/DDBJ whole genome shotgun (WGS) entry which is preliminary data.</text>
</comment>
<name>A0A8J6H5N3_TENMO</name>
<dbReference type="Proteomes" id="UP000719412">
    <property type="component" value="Unassembled WGS sequence"/>
</dbReference>
<evidence type="ECO:0000313" key="1">
    <source>
        <dbReference type="EMBL" id="KAH0808543.1"/>
    </source>
</evidence>
<keyword evidence="2" id="KW-1185">Reference proteome</keyword>
<protein>
    <submittedName>
        <fullName evidence="1">Uncharacterized protein</fullName>
    </submittedName>
</protein>
<evidence type="ECO:0000313" key="2">
    <source>
        <dbReference type="Proteomes" id="UP000719412"/>
    </source>
</evidence>
<proteinExistence type="predicted"/>
<dbReference type="EMBL" id="JABDTM020028686">
    <property type="protein sequence ID" value="KAH0808543.1"/>
    <property type="molecule type" value="Genomic_DNA"/>
</dbReference>
<organism evidence="1 2">
    <name type="scientific">Tenebrio molitor</name>
    <name type="common">Yellow mealworm beetle</name>
    <dbReference type="NCBI Taxonomy" id="7067"/>
    <lineage>
        <taxon>Eukaryota</taxon>
        <taxon>Metazoa</taxon>
        <taxon>Ecdysozoa</taxon>
        <taxon>Arthropoda</taxon>
        <taxon>Hexapoda</taxon>
        <taxon>Insecta</taxon>
        <taxon>Pterygota</taxon>
        <taxon>Neoptera</taxon>
        <taxon>Endopterygota</taxon>
        <taxon>Coleoptera</taxon>
        <taxon>Polyphaga</taxon>
        <taxon>Cucujiformia</taxon>
        <taxon>Tenebrionidae</taxon>
        <taxon>Tenebrio</taxon>
    </lineage>
</organism>
<reference evidence="1" key="1">
    <citation type="journal article" date="2020" name="J Insects Food Feed">
        <title>The yellow mealworm (Tenebrio molitor) genome: a resource for the emerging insects as food and feed industry.</title>
        <authorList>
            <person name="Eriksson T."/>
            <person name="Andere A."/>
            <person name="Kelstrup H."/>
            <person name="Emery V."/>
            <person name="Picard C."/>
        </authorList>
    </citation>
    <scope>NUCLEOTIDE SEQUENCE</scope>
    <source>
        <strain evidence="1">Stoneville</strain>
        <tissue evidence="1">Whole head</tissue>
    </source>
</reference>
<sequence>MSLPVIRRLEAIRLIEVGRDQNTFYNFDRMSKVPASNSLALCGFEWRKKGSGSGRLASASRMQILRDWFSLDGSGPRLPDSIRIVSAVSFKPAPVISLGFPLKDKEGERDVTRDADDEKIIARIDQIKSRVSVFPRGRPLWAIVEDQDASRIAKMRQDIGHATYRIPVKISGEPPSRAITKTPHPISQVSITIPACNLSKPGLSTWETASNKNKTLFSQGVGKIAVNQPNHDCREMKVNSRNVAQTILKHQVEEESPDHGAPPREIFTELVMFGFGGSRNDDECCFYVPFFPNAPIVHKTPLKIAITDVRNNLRRDIVNHRWDDAAPLIAIHQLSTTVPIKFLDEEFKEFKDYVLKTMVEQFPVVVLRYQDSSKQQIETKQLICPTVIDGAFDGPSLETPRWAGAPLARISAPSCHTGAKREKVGRRMMMFESMVESILMYGEGIWGWKEQEEVERAQEKYLRWVLGVDRERPGYIVKEECKRNRLRERERQSLRTKWMEGKSAGY</sequence>
<gene>
    <name evidence="1" type="ORF">GEV33_014248</name>
</gene>
<reference evidence="1" key="2">
    <citation type="submission" date="2021-08" db="EMBL/GenBank/DDBJ databases">
        <authorList>
            <person name="Eriksson T."/>
        </authorList>
    </citation>
    <scope>NUCLEOTIDE SEQUENCE</scope>
    <source>
        <strain evidence="1">Stoneville</strain>
        <tissue evidence="1">Whole head</tissue>
    </source>
</reference>
<dbReference type="AlphaFoldDB" id="A0A8J6H5N3"/>
<accession>A0A8J6H5N3</accession>